<accession>A0A073KED2</accession>
<keyword evidence="13 14" id="KW-0234">DNA repair</keyword>
<comment type="subunit">
    <text evidence="14">Heterodimer of AddA and AddB.</text>
</comment>
<dbReference type="SUPFAM" id="SSF52540">
    <property type="entry name" value="P-loop containing nucleoside triphosphate hydrolases"/>
    <property type="match status" value="2"/>
</dbReference>
<evidence type="ECO:0000256" key="3">
    <source>
        <dbReference type="ARBA" id="ARBA00022723"/>
    </source>
</evidence>
<keyword evidence="17" id="KW-1185">Reference proteome</keyword>
<evidence type="ECO:0000256" key="2">
    <source>
        <dbReference type="ARBA" id="ARBA00022722"/>
    </source>
</evidence>
<dbReference type="FunFam" id="3.90.320.10:FF:000006">
    <property type="entry name" value="ATP-dependent helicase/deoxyribonuclease subunit B"/>
    <property type="match status" value="1"/>
</dbReference>
<proteinExistence type="inferred from homology"/>
<evidence type="ECO:0000256" key="5">
    <source>
        <dbReference type="ARBA" id="ARBA00022763"/>
    </source>
</evidence>
<evidence type="ECO:0000313" key="16">
    <source>
        <dbReference type="EMBL" id="KEK24866.1"/>
    </source>
</evidence>
<comment type="cofactor">
    <cofactor evidence="14">
        <name>[4Fe-4S] cluster</name>
        <dbReference type="ChEBI" id="CHEBI:49883"/>
    </cofactor>
    <text evidence="14">Binds 1 [4Fe-4S] cluster.</text>
</comment>
<dbReference type="Pfam" id="PF13361">
    <property type="entry name" value="UvrD_C"/>
    <property type="match status" value="1"/>
</dbReference>
<keyword evidence="8 14" id="KW-0269">Exonuclease</keyword>
<dbReference type="OrthoDB" id="9758506at2"/>
<dbReference type="InterPro" id="IPR038726">
    <property type="entry name" value="PDDEXK_AddAB-type"/>
</dbReference>
<dbReference type="InterPro" id="IPR014017">
    <property type="entry name" value="DNA_helicase_UvrD-like_C"/>
</dbReference>
<keyword evidence="6 14" id="KW-0378">Hydrolase</keyword>
<dbReference type="GO" id="GO:0005524">
    <property type="term" value="F:ATP binding"/>
    <property type="evidence" value="ECO:0007669"/>
    <property type="project" value="UniProtKB-UniRule"/>
</dbReference>
<sequence length="1171" mass="133963">MSLRFVIGRAGSGKSTLCLREVQEELKQRPRGETILYLVPEQMTFQTQQALIGSEDVRGSIRAQVFSFSRLAWKVLQEVGGASRLHIDEAGVHMLLRKIVESRKEGLYVFQKAAEQNGFFEHLGSMITEFKRYNVTPSNVYEMWQQLDAHSSGAEQKLLANKMYDLQLLYDDFERALIGKYLDSEDYLQLLVEKLPQSDYVNGAEIYIDGFHSFSPGELEIIRQIMRCGARVTITLTVDEQILAQPVSELDLFYQTVLTYEKVKQLAREEKVTIENTISMREQPRFLSPALAHLEAQYESRLYDKFSGEASITLYTAANLRAEVEGVAREIRRLIAEEGYRYRDIAVLLRNGESYYDVMRTLFTDYDIPHFIDEKRPMSHHPLIECIRSAFEVISGNWRYDAIFRSIKTELLYPLDVRKEAMREEMDEFENYCLAYGVQGKRWTADEPWTYRRYRSLDGVNGTVTDSEREMEEKINRLRDVVRTPIIRLQKRLKRAGSVMQMCEAVYLFLEELDVPKKLEDLRLRAEAGGDFLFASDHDQVWEEVMGLLDTFVEMLGEEKMSLSMFIDVMTTGLEALQFANIPPSLDQVLIANIDRSRLSNVRAAFVIGANEGVIPAAPLDEGMLSDEEREVLSTAGVELAPTTRQTLLEEQFVIYQTVTRASERLYISCPLADEEGKTLLTSSFIKKIKRMFPDMKEVFITNDVNDLSRSAQISYVATPEVTLSYVTQQLQNWKRYGFEGNLDFWWDVYNFYVTSDDWKQKSSRVLSSLFYRNRAQKLSPVVSRELYGDKIKGSVSRMELFNRCAYAHFAQHGLSLRERDIFKLDAPDIGELFHAALKKIADKLLRENRTWADLSIKECEHLSAVVIEEIAPLLQRQILLSSNRHFYLKQKLQQIIFRTSLILREHAKSSGFVPVDLEVPFGMGGAGSLPPMEFALPNGVKMEVVGRIDRVDKAEDESGTFLRIIDYKSSAKALDLTEVYYGLALQMLTYLDVVISNANTWMKKDGTASPAGVLYFHIHNPIVEMKGDASEAEIEKEILKKFKMRGLVLGDADIVRLMDNKLSSGSSDIISAGLKKDGSFSARSSIASEQEFTVLQEYVHHTFENIGKDITEGVIDIAPYKMGNKAACTFCNFRSVCQFDESLEDNQFRTLKDMKDSEAMEKMREEVGGE</sequence>
<evidence type="ECO:0000256" key="11">
    <source>
        <dbReference type="ARBA" id="ARBA00023014"/>
    </source>
</evidence>
<dbReference type="EMBL" id="JOTM01000004">
    <property type="protein sequence ID" value="KEK24866.1"/>
    <property type="molecule type" value="Genomic_DNA"/>
</dbReference>
<dbReference type="PROSITE" id="PS51217">
    <property type="entry name" value="UVRD_HELICASE_CTER"/>
    <property type="match status" value="1"/>
</dbReference>
<keyword evidence="5 14" id="KW-0227">DNA damage</keyword>
<keyword evidence="10 14" id="KW-0408">Iron</keyword>
<dbReference type="eggNOG" id="COG3857">
    <property type="taxonomic scope" value="Bacteria"/>
</dbReference>
<dbReference type="GO" id="GO:0004386">
    <property type="term" value="F:helicase activity"/>
    <property type="evidence" value="ECO:0007669"/>
    <property type="project" value="UniProtKB-KW"/>
</dbReference>
<dbReference type="Gene3D" id="6.10.140.1030">
    <property type="match status" value="1"/>
</dbReference>
<comment type="miscellaneous">
    <text evidence="14">Despite having conserved helicase domains, this subunit does not have helicase activity.</text>
</comment>
<keyword evidence="12 14" id="KW-0238">DNA-binding</keyword>
<evidence type="ECO:0000256" key="12">
    <source>
        <dbReference type="ARBA" id="ARBA00023125"/>
    </source>
</evidence>
<feature type="binding site" evidence="14">
    <location>
        <position position="1132"/>
    </location>
    <ligand>
        <name>[4Fe-4S] cluster</name>
        <dbReference type="ChEBI" id="CHEBI:49883"/>
    </ligand>
</feature>
<comment type="cofactor">
    <cofactor evidence="14">
        <name>Mg(2+)</name>
        <dbReference type="ChEBI" id="CHEBI:18420"/>
    </cofactor>
</comment>
<feature type="binding site" evidence="14">
    <location>
        <position position="805"/>
    </location>
    <ligand>
        <name>[4Fe-4S] cluster</name>
        <dbReference type="ChEBI" id="CHEBI:49883"/>
    </ligand>
</feature>
<keyword evidence="4 14" id="KW-0547">Nucleotide-binding</keyword>
<evidence type="ECO:0000256" key="14">
    <source>
        <dbReference type="HAMAP-Rule" id="MF_01452"/>
    </source>
</evidence>
<evidence type="ECO:0000256" key="10">
    <source>
        <dbReference type="ARBA" id="ARBA00023004"/>
    </source>
</evidence>
<dbReference type="RefSeq" id="WP_033673874.1">
    <property type="nucleotide sequence ID" value="NZ_JOTM01000004.1"/>
</dbReference>
<gene>
    <name evidence="14" type="primary">addB</name>
    <name evidence="16" type="ORF">BAGA_21545</name>
</gene>
<dbReference type="Gene3D" id="3.90.320.10">
    <property type="match status" value="1"/>
</dbReference>
<feature type="domain" description="UvrD-like helicase C-terminal" evidence="15">
    <location>
        <begin position="281"/>
        <end position="587"/>
    </location>
</feature>
<keyword evidence="1 14" id="KW-0004">4Fe-4S</keyword>
<dbReference type="InterPro" id="IPR011604">
    <property type="entry name" value="PDDEXK-like_dom_sf"/>
</dbReference>
<keyword evidence="2 14" id="KW-0540">Nuclease</keyword>
<evidence type="ECO:0000313" key="17">
    <source>
        <dbReference type="Proteomes" id="UP000027778"/>
    </source>
</evidence>
<evidence type="ECO:0000256" key="6">
    <source>
        <dbReference type="ARBA" id="ARBA00022801"/>
    </source>
</evidence>
<dbReference type="GO" id="GO:0051539">
    <property type="term" value="F:4 iron, 4 sulfur cluster binding"/>
    <property type="evidence" value="ECO:0007669"/>
    <property type="project" value="UniProtKB-KW"/>
</dbReference>
<dbReference type="Pfam" id="PF21445">
    <property type="entry name" value="ADDB_N"/>
    <property type="match status" value="1"/>
</dbReference>
<dbReference type="AlphaFoldDB" id="A0A073KED2"/>
<dbReference type="EC" id="3.1.-.-" evidence="14"/>
<comment type="function">
    <text evidence="14">The heterodimer acts as both an ATP-dependent DNA helicase and an ATP-dependent, dual-direction single-stranded exonuclease. Recognizes the chi site generating a DNA molecule suitable for the initiation of homologous recombination. The AddB subunit has 5' -&gt; 3' nuclease activity but not helicase activity.</text>
</comment>
<dbReference type="GO" id="GO:0003690">
    <property type="term" value="F:double-stranded DNA binding"/>
    <property type="evidence" value="ECO:0007669"/>
    <property type="project" value="UniProtKB-UniRule"/>
</dbReference>
<dbReference type="FunFam" id="3.40.50.300:FF:001679">
    <property type="entry name" value="ATP-dependent helicase/deoxyribonuclease subunit B"/>
    <property type="match status" value="1"/>
</dbReference>
<dbReference type="GO" id="GO:0046872">
    <property type="term" value="F:metal ion binding"/>
    <property type="evidence" value="ECO:0007669"/>
    <property type="project" value="UniProtKB-KW"/>
</dbReference>
<dbReference type="InterPro" id="IPR027417">
    <property type="entry name" value="P-loop_NTPase"/>
</dbReference>
<organism evidence="16 17">
    <name type="scientific">Bacillus gaemokensis</name>
    <dbReference type="NCBI Taxonomy" id="574375"/>
    <lineage>
        <taxon>Bacteria</taxon>
        <taxon>Bacillati</taxon>
        <taxon>Bacillota</taxon>
        <taxon>Bacilli</taxon>
        <taxon>Bacillales</taxon>
        <taxon>Bacillaceae</taxon>
        <taxon>Bacillus</taxon>
        <taxon>Bacillus cereus group</taxon>
    </lineage>
</organism>
<dbReference type="PANTHER" id="PTHR30591">
    <property type="entry name" value="RECBCD ENZYME SUBUNIT RECC"/>
    <property type="match status" value="1"/>
</dbReference>
<dbReference type="PANTHER" id="PTHR30591:SF1">
    <property type="entry name" value="RECBCD ENZYME SUBUNIT RECC"/>
    <property type="match status" value="1"/>
</dbReference>
<dbReference type="STRING" id="574375.AZF08_12555"/>
<evidence type="ECO:0000256" key="13">
    <source>
        <dbReference type="ARBA" id="ARBA00023204"/>
    </source>
</evidence>
<dbReference type="GO" id="GO:0000724">
    <property type="term" value="P:double-strand break repair via homologous recombination"/>
    <property type="evidence" value="ECO:0007669"/>
    <property type="project" value="UniProtKB-UniRule"/>
</dbReference>
<dbReference type="Proteomes" id="UP000027778">
    <property type="component" value="Unassembled WGS sequence"/>
</dbReference>
<dbReference type="Gene3D" id="3.40.50.300">
    <property type="entry name" value="P-loop containing nucleotide triphosphate hydrolases"/>
    <property type="match status" value="4"/>
</dbReference>
<keyword evidence="3 14" id="KW-0479">Metal-binding</keyword>
<dbReference type="HAMAP" id="MF_01452">
    <property type="entry name" value="AddB_type1"/>
    <property type="match status" value="1"/>
</dbReference>
<dbReference type="Pfam" id="PF12705">
    <property type="entry name" value="PDDEXK_1"/>
    <property type="match status" value="1"/>
</dbReference>
<comment type="similarity">
    <text evidence="14">Belongs to the helicase family. AddB/RexB type 1 subfamily.</text>
</comment>
<keyword evidence="7 14" id="KW-0347">Helicase</keyword>
<name>A0A073KED2_9BACI</name>
<evidence type="ECO:0000256" key="9">
    <source>
        <dbReference type="ARBA" id="ARBA00022840"/>
    </source>
</evidence>
<keyword evidence="9 14" id="KW-0067">ATP-binding</keyword>
<evidence type="ECO:0000256" key="7">
    <source>
        <dbReference type="ARBA" id="ARBA00022806"/>
    </source>
</evidence>
<evidence type="ECO:0000256" key="4">
    <source>
        <dbReference type="ARBA" id="ARBA00022741"/>
    </source>
</evidence>
<feature type="binding site" evidence="14">
    <location>
        <position position="1138"/>
    </location>
    <ligand>
        <name>[4Fe-4S] cluster</name>
        <dbReference type="ChEBI" id="CHEBI:49883"/>
    </ligand>
</feature>
<dbReference type="InterPro" id="IPR049035">
    <property type="entry name" value="ADDB_N"/>
</dbReference>
<evidence type="ECO:0000256" key="8">
    <source>
        <dbReference type="ARBA" id="ARBA00022839"/>
    </source>
</evidence>
<dbReference type="GO" id="GO:0008409">
    <property type="term" value="F:5'-3' exonuclease activity"/>
    <property type="evidence" value="ECO:0007669"/>
    <property type="project" value="UniProtKB-UniRule"/>
</dbReference>
<evidence type="ECO:0000256" key="1">
    <source>
        <dbReference type="ARBA" id="ARBA00022485"/>
    </source>
</evidence>
<feature type="binding site" evidence="14">
    <location>
        <position position="1129"/>
    </location>
    <ligand>
        <name>[4Fe-4S] cluster</name>
        <dbReference type="ChEBI" id="CHEBI:49883"/>
    </ligand>
</feature>
<comment type="caution">
    <text evidence="16">The sequence shown here is derived from an EMBL/GenBank/DDBJ whole genome shotgun (WGS) entry which is preliminary data.</text>
</comment>
<evidence type="ECO:0000259" key="15">
    <source>
        <dbReference type="PROSITE" id="PS51217"/>
    </source>
</evidence>
<keyword evidence="11 14" id="KW-0411">Iron-sulfur</keyword>
<reference evidence="16 17" key="1">
    <citation type="submission" date="2014-06" db="EMBL/GenBank/DDBJ databases">
        <title>Draft genome sequence of Bacillus gaemokensis JCM 15801 (MCCC 1A00707).</title>
        <authorList>
            <person name="Lai Q."/>
            <person name="Liu Y."/>
            <person name="Shao Z."/>
        </authorList>
    </citation>
    <scope>NUCLEOTIDE SEQUENCE [LARGE SCALE GENOMIC DNA]</scope>
    <source>
        <strain evidence="16 17">JCM 15801</strain>
    </source>
</reference>
<dbReference type="NCBIfam" id="TIGR02773">
    <property type="entry name" value="addB_Gpos"/>
    <property type="match status" value="1"/>
</dbReference>
<protein>
    <recommendedName>
        <fullName evidence="14">ATP-dependent helicase/deoxyribonuclease subunit B</fullName>
        <ecNumber evidence="14">3.1.-.-</ecNumber>
    </recommendedName>
    <alternativeName>
        <fullName evidence="14">ATP-dependent helicase/nuclease subunit AddB</fullName>
    </alternativeName>
</protein>
<dbReference type="InterPro" id="IPR014140">
    <property type="entry name" value="DNA_helicase_suAddB"/>
</dbReference>